<reference evidence="2" key="1">
    <citation type="submission" date="2014-03" db="EMBL/GenBank/DDBJ databases">
        <authorList>
            <person name="Aksoy S."/>
            <person name="Warren W."/>
            <person name="Wilson R.K."/>
        </authorList>
    </citation>
    <scope>NUCLEOTIDE SEQUENCE [LARGE SCALE GENOMIC DNA]</scope>
    <source>
        <strain evidence="2">IAEA</strain>
    </source>
</reference>
<protein>
    <submittedName>
        <fullName evidence="1">Uncharacterized protein</fullName>
    </submittedName>
</protein>
<evidence type="ECO:0000313" key="1">
    <source>
        <dbReference type="EnsemblMetazoa" id="GBRI031831-PA"/>
    </source>
</evidence>
<accession>A0A1A9WTX9</accession>
<name>A0A1A9WTX9_9MUSC</name>
<organism evidence="1 2">
    <name type="scientific">Glossina brevipalpis</name>
    <dbReference type="NCBI Taxonomy" id="37001"/>
    <lineage>
        <taxon>Eukaryota</taxon>
        <taxon>Metazoa</taxon>
        <taxon>Ecdysozoa</taxon>
        <taxon>Arthropoda</taxon>
        <taxon>Hexapoda</taxon>
        <taxon>Insecta</taxon>
        <taxon>Pterygota</taxon>
        <taxon>Neoptera</taxon>
        <taxon>Endopterygota</taxon>
        <taxon>Diptera</taxon>
        <taxon>Brachycera</taxon>
        <taxon>Muscomorpha</taxon>
        <taxon>Hippoboscoidea</taxon>
        <taxon>Glossinidae</taxon>
        <taxon>Glossina</taxon>
    </lineage>
</organism>
<proteinExistence type="predicted"/>
<dbReference type="EnsemblMetazoa" id="GBRI031831-RA">
    <property type="protein sequence ID" value="GBRI031831-PA"/>
    <property type="gene ID" value="GBRI031831"/>
</dbReference>
<evidence type="ECO:0000313" key="2">
    <source>
        <dbReference type="Proteomes" id="UP000091820"/>
    </source>
</evidence>
<reference evidence="1" key="2">
    <citation type="submission" date="2020-05" db="UniProtKB">
        <authorList>
            <consortium name="EnsemblMetazoa"/>
        </authorList>
    </citation>
    <scope>IDENTIFICATION</scope>
    <source>
        <strain evidence="1">IAEA</strain>
    </source>
</reference>
<dbReference type="AlphaFoldDB" id="A0A1A9WTX9"/>
<keyword evidence="2" id="KW-1185">Reference proteome</keyword>
<sequence>MIPATVTVAVAVSVTVAAAAAAAAATAATAIAIVREANIRRNDIRSIPPASVPFRSHQVFFSAISTATATVTISKASRRIKTTTGLRDTTVNIYLMLAAELLPIRTLVSKVPVFSKLQFIGCNEKGRPSSPIIFSLSFLYMLQAQSQHLIYF</sequence>
<dbReference type="VEuPathDB" id="VectorBase:GBRI031831"/>
<dbReference type="Proteomes" id="UP000091820">
    <property type="component" value="Unassembled WGS sequence"/>
</dbReference>